<reference evidence="3" key="1">
    <citation type="journal article" date="2020" name="bioRxiv">
        <title>Comparative genomics of Chlamydomonas.</title>
        <authorList>
            <person name="Craig R.J."/>
            <person name="Hasan A.R."/>
            <person name="Ness R.W."/>
            <person name="Keightley P.D."/>
        </authorList>
    </citation>
    <scope>NUCLEOTIDE SEQUENCE</scope>
    <source>
        <strain evidence="3">CCAP 11/70</strain>
    </source>
</reference>
<feature type="compositionally biased region" description="Acidic residues" evidence="1">
    <location>
        <begin position="427"/>
        <end position="436"/>
    </location>
</feature>
<evidence type="ECO:0000256" key="1">
    <source>
        <dbReference type="SAM" id="MobiDB-lite"/>
    </source>
</evidence>
<sequence>MARPLGGVQALAVLLLLAAVPCLQAANLHLAHSFFGTAKRNLLAQKSPSPSPSPTPTYLSGWSASSPTSIPGYTISGVSAQQPNPYYYAGQNATYFLYRVATATSITGTAQQRCGNCDDSCLISADQPQALSHWILELDPVCNGKVSSPSGGAWVITDLTTGATGFKWEPTNANPGTVLSFLIRITGNFTGARALTYPYSVKGATRYYQSDVPAPDTTTVKSSSGNDNSNVLTTQCPSCTTCKTIDGYGENVQSCRLPYVLGGIIKNEDICNNSIQSTPVYANSDSSSERAIGTLITFRTSAGWLIATVRLDCPWLAWFSYNGKLPSSSVDGVSATFDGNPNSTTGFARRRRSLHAQADTTTDICPSLTTDGTILYGRGNSQYQNGRPDPRSTLGIWYKGARGTAFEVVPMYRYQNNGDGSNNNEDNGGDGDYRED</sequence>
<feature type="signal peptide" evidence="2">
    <location>
        <begin position="1"/>
        <end position="25"/>
    </location>
</feature>
<proteinExistence type="predicted"/>
<dbReference type="Proteomes" id="UP000612055">
    <property type="component" value="Unassembled WGS sequence"/>
</dbReference>
<dbReference type="AlphaFoldDB" id="A0A836C2P1"/>
<keyword evidence="2" id="KW-0732">Signal</keyword>
<evidence type="ECO:0000313" key="3">
    <source>
        <dbReference type="EMBL" id="KAG2496918.1"/>
    </source>
</evidence>
<protein>
    <submittedName>
        <fullName evidence="3">Uncharacterized protein</fullName>
    </submittedName>
</protein>
<name>A0A836C2P1_9CHLO</name>
<evidence type="ECO:0000256" key="2">
    <source>
        <dbReference type="SAM" id="SignalP"/>
    </source>
</evidence>
<feature type="region of interest" description="Disordered" evidence="1">
    <location>
        <begin position="414"/>
        <end position="436"/>
    </location>
</feature>
<keyword evidence="4" id="KW-1185">Reference proteome</keyword>
<gene>
    <name evidence="3" type="ORF">HYH03_004924</name>
</gene>
<accession>A0A836C2P1</accession>
<evidence type="ECO:0000313" key="4">
    <source>
        <dbReference type="Proteomes" id="UP000612055"/>
    </source>
</evidence>
<feature type="chain" id="PRO_5032841966" evidence="2">
    <location>
        <begin position="26"/>
        <end position="436"/>
    </location>
</feature>
<dbReference type="EMBL" id="JAEHOE010000016">
    <property type="protein sequence ID" value="KAG2496918.1"/>
    <property type="molecule type" value="Genomic_DNA"/>
</dbReference>
<organism evidence="3 4">
    <name type="scientific">Edaphochlamys debaryana</name>
    <dbReference type="NCBI Taxonomy" id="47281"/>
    <lineage>
        <taxon>Eukaryota</taxon>
        <taxon>Viridiplantae</taxon>
        <taxon>Chlorophyta</taxon>
        <taxon>core chlorophytes</taxon>
        <taxon>Chlorophyceae</taxon>
        <taxon>CS clade</taxon>
        <taxon>Chlamydomonadales</taxon>
        <taxon>Chlamydomonadales incertae sedis</taxon>
        <taxon>Edaphochlamys</taxon>
    </lineage>
</organism>
<comment type="caution">
    <text evidence="3">The sequence shown here is derived from an EMBL/GenBank/DDBJ whole genome shotgun (WGS) entry which is preliminary data.</text>
</comment>
<feature type="compositionally biased region" description="Low complexity" evidence="1">
    <location>
        <begin position="416"/>
        <end position="426"/>
    </location>
</feature>